<keyword evidence="2" id="KW-0805">Transcription regulation</keyword>
<dbReference type="Gene3D" id="1.10.10.10">
    <property type="entry name" value="Winged helix-like DNA-binding domain superfamily/Winged helix DNA-binding domain"/>
    <property type="match status" value="1"/>
</dbReference>
<dbReference type="InterPro" id="IPR013249">
    <property type="entry name" value="RNA_pol_sigma70_r4_t2"/>
</dbReference>
<evidence type="ECO:0000313" key="7">
    <source>
        <dbReference type="EMBL" id="EOR99593.1"/>
    </source>
</evidence>
<dbReference type="Proteomes" id="UP000014207">
    <property type="component" value="Unassembled WGS sequence"/>
</dbReference>
<name>R9H6R8_BACT4</name>
<proteinExistence type="inferred from homology"/>
<feature type="domain" description="RNA polymerase sigma factor 70 region 4 type 2" evidence="6">
    <location>
        <begin position="147"/>
        <end position="196"/>
    </location>
</feature>
<keyword evidence="3" id="KW-0731">Sigma factor</keyword>
<dbReference type="GO" id="GO:0016987">
    <property type="term" value="F:sigma factor activity"/>
    <property type="evidence" value="ECO:0007669"/>
    <property type="project" value="UniProtKB-KW"/>
</dbReference>
<evidence type="ECO:0000256" key="4">
    <source>
        <dbReference type="ARBA" id="ARBA00023163"/>
    </source>
</evidence>
<dbReference type="NCBIfam" id="TIGR02985">
    <property type="entry name" value="Sig70_bacteroi1"/>
    <property type="match status" value="1"/>
</dbReference>
<dbReference type="PANTHER" id="PTHR43133">
    <property type="entry name" value="RNA POLYMERASE ECF-TYPE SIGMA FACTO"/>
    <property type="match status" value="1"/>
</dbReference>
<dbReference type="InterPro" id="IPR039425">
    <property type="entry name" value="RNA_pol_sigma-70-like"/>
</dbReference>
<dbReference type="GO" id="GO:0006352">
    <property type="term" value="P:DNA-templated transcription initiation"/>
    <property type="evidence" value="ECO:0007669"/>
    <property type="project" value="InterPro"/>
</dbReference>
<dbReference type="Gene3D" id="1.10.1740.10">
    <property type="match status" value="1"/>
</dbReference>
<dbReference type="AlphaFoldDB" id="R9H6R8"/>
<gene>
    <name evidence="7" type="ORF">C799_03475</name>
</gene>
<evidence type="ECO:0000259" key="6">
    <source>
        <dbReference type="Pfam" id="PF08281"/>
    </source>
</evidence>
<dbReference type="PATRIC" id="fig|1235785.3.peg.3506"/>
<dbReference type="CDD" id="cd06171">
    <property type="entry name" value="Sigma70_r4"/>
    <property type="match status" value="1"/>
</dbReference>
<dbReference type="InterPro" id="IPR014327">
    <property type="entry name" value="RNA_pol_sigma70_bacteroid"/>
</dbReference>
<dbReference type="InterPro" id="IPR013325">
    <property type="entry name" value="RNA_pol_sigma_r2"/>
</dbReference>
<protein>
    <submittedName>
        <fullName evidence="7">RNA polymerase sigma-70 factor, expansion family 1</fullName>
    </submittedName>
</protein>
<dbReference type="SUPFAM" id="SSF88946">
    <property type="entry name" value="Sigma2 domain of RNA polymerase sigma factors"/>
    <property type="match status" value="1"/>
</dbReference>
<dbReference type="NCBIfam" id="TIGR02937">
    <property type="entry name" value="sigma70-ECF"/>
    <property type="match status" value="1"/>
</dbReference>
<sequence length="206" mass="25023">MYKKRMMPQRYNKYKIKAILHFSIIICLFATQFIYYSTHSNQVEDKADFDYLFKEYYPQLYYYAFHLINNMEASKDIVSDAFEFIWNNYAKIDKATAKSYLYVYVRNKSIDFLRHQNIHEQYIQLYSELTKTYVETEYQEQDERMLSISRAMEKLTPHTRHILEECYIQRKKYQEVAEDLNISVSAVRKHIVKALQVIREECAKKS</sequence>
<dbReference type="HOGENOM" id="CLU_047691_4_4_10"/>
<feature type="domain" description="RNA polymerase sigma-70 region 2" evidence="5">
    <location>
        <begin position="52"/>
        <end position="117"/>
    </location>
</feature>
<comment type="similarity">
    <text evidence="1">Belongs to the sigma-70 factor family. ECF subfamily.</text>
</comment>
<dbReference type="GO" id="GO:0003677">
    <property type="term" value="F:DNA binding"/>
    <property type="evidence" value="ECO:0007669"/>
    <property type="project" value="InterPro"/>
</dbReference>
<reference evidence="7 8" key="1">
    <citation type="submission" date="2013-04" db="EMBL/GenBank/DDBJ databases">
        <title>The Genome Sequence of Bacteroides thetaiotaomicron dnLKV9.</title>
        <authorList>
            <consortium name="The Broad Institute Genomics Platform"/>
            <consortium name="The Broad Institute Genome Sequencing Center for Infectious Disease"/>
            <person name="Earl A."/>
            <person name="Xavier R."/>
            <person name="Kuhn K."/>
            <person name="Stappenbeck T."/>
            <person name="Walker B."/>
            <person name="Young S."/>
            <person name="Zeng Q."/>
            <person name="Gargeya S."/>
            <person name="Fitzgerald M."/>
            <person name="Haas B."/>
            <person name="Abouelleil A."/>
            <person name="Allen A.W."/>
            <person name="Alvarado L."/>
            <person name="Arachchi H.M."/>
            <person name="Berlin A.M."/>
            <person name="Chapman S.B."/>
            <person name="Gainer-Dewar J."/>
            <person name="Goldberg J."/>
            <person name="Griggs A."/>
            <person name="Gujja S."/>
            <person name="Hansen M."/>
            <person name="Howarth C."/>
            <person name="Imamovic A."/>
            <person name="Ireland A."/>
            <person name="Larimer J."/>
            <person name="McCowan C."/>
            <person name="Murphy C."/>
            <person name="Pearson M."/>
            <person name="Poon T.W."/>
            <person name="Priest M."/>
            <person name="Roberts A."/>
            <person name="Saif S."/>
            <person name="Shea T."/>
            <person name="Sisk P."/>
            <person name="Sykes S."/>
            <person name="Wortman J."/>
            <person name="Nusbaum C."/>
            <person name="Birren B."/>
        </authorList>
    </citation>
    <scope>NUCLEOTIDE SEQUENCE [LARGE SCALE GENOMIC DNA]</scope>
    <source>
        <strain evidence="8">dnLKV9</strain>
    </source>
</reference>
<dbReference type="PANTHER" id="PTHR43133:SF46">
    <property type="entry name" value="RNA POLYMERASE SIGMA-70 FACTOR ECF SUBFAMILY"/>
    <property type="match status" value="1"/>
</dbReference>
<organism evidence="7 8">
    <name type="scientific">Bacteroides thetaiotaomicron dnLKV9</name>
    <dbReference type="NCBI Taxonomy" id="1235785"/>
    <lineage>
        <taxon>Bacteria</taxon>
        <taxon>Pseudomonadati</taxon>
        <taxon>Bacteroidota</taxon>
        <taxon>Bacteroidia</taxon>
        <taxon>Bacteroidales</taxon>
        <taxon>Bacteroidaceae</taxon>
        <taxon>Bacteroides</taxon>
    </lineage>
</organism>
<dbReference type="Pfam" id="PF08281">
    <property type="entry name" value="Sigma70_r4_2"/>
    <property type="match status" value="1"/>
</dbReference>
<dbReference type="InterPro" id="IPR036388">
    <property type="entry name" value="WH-like_DNA-bd_sf"/>
</dbReference>
<dbReference type="InterPro" id="IPR013324">
    <property type="entry name" value="RNA_pol_sigma_r3/r4-like"/>
</dbReference>
<dbReference type="InterPro" id="IPR007627">
    <property type="entry name" value="RNA_pol_sigma70_r2"/>
</dbReference>
<evidence type="ECO:0000256" key="3">
    <source>
        <dbReference type="ARBA" id="ARBA00023082"/>
    </source>
</evidence>
<evidence type="ECO:0000256" key="2">
    <source>
        <dbReference type="ARBA" id="ARBA00023015"/>
    </source>
</evidence>
<keyword evidence="4" id="KW-0804">Transcription</keyword>
<accession>R9H6R8</accession>
<dbReference type="EMBL" id="ASSM01000010">
    <property type="protein sequence ID" value="EOR99593.1"/>
    <property type="molecule type" value="Genomic_DNA"/>
</dbReference>
<evidence type="ECO:0000313" key="8">
    <source>
        <dbReference type="Proteomes" id="UP000014207"/>
    </source>
</evidence>
<dbReference type="InterPro" id="IPR014284">
    <property type="entry name" value="RNA_pol_sigma-70_dom"/>
</dbReference>
<dbReference type="Pfam" id="PF04542">
    <property type="entry name" value="Sigma70_r2"/>
    <property type="match status" value="1"/>
</dbReference>
<dbReference type="SUPFAM" id="SSF88659">
    <property type="entry name" value="Sigma3 and sigma4 domains of RNA polymerase sigma factors"/>
    <property type="match status" value="1"/>
</dbReference>
<evidence type="ECO:0000259" key="5">
    <source>
        <dbReference type="Pfam" id="PF04542"/>
    </source>
</evidence>
<evidence type="ECO:0000256" key="1">
    <source>
        <dbReference type="ARBA" id="ARBA00010641"/>
    </source>
</evidence>
<comment type="caution">
    <text evidence="7">The sequence shown here is derived from an EMBL/GenBank/DDBJ whole genome shotgun (WGS) entry which is preliminary data.</text>
</comment>